<proteinExistence type="predicted"/>
<name>A0ACB8DUG8_DERSI</name>
<reference evidence="1" key="1">
    <citation type="submission" date="2020-05" db="EMBL/GenBank/DDBJ databases">
        <title>Large-scale comparative analyses of tick genomes elucidate their genetic diversity and vector capacities.</title>
        <authorList>
            <person name="Jia N."/>
            <person name="Wang J."/>
            <person name="Shi W."/>
            <person name="Du L."/>
            <person name="Sun Y."/>
            <person name="Zhan W."/>
            <person name="Jiang J."/>
            <person name="Wang Q."/>
            <person name="Zhang B."/>
            <person name="Ji P."/>
            <person name="Sakyi L.B."/>
            <person name="Cui X."/>
            <person name="Yuan T."/>
            <person name="Jiang B."/>
            <person name="Yang W."/>
            <person name="Lam T.T.-Y."/>
            <person name="Chang Q."/>
            <person name="Ding S."/>
            <person name="Wang X."/>
            <person name="Zhu J."/>
            <person name="Ruan X."/>
            <person name="Zhao L."/>
            <person name="Wei J."/>
            <person name="Que T."/>
            <person name="Du C."/>
            <person name="Cheng J."/>
            <person name="Dai P."/>
            <person name="Han X."/>
            <person name="Huang E."/>
            <person name="Gao Y."/>
            <person name="Liu J."/>
            <person name="Shao H."/>
            <person name="Ye R."/>
            <person name="Li L."/>
            <person name="Wei W."/>
            <person name="Wang X."/>
            <person name="Wang C."/>
            <person name="Yang T."/>
            <person name="Huo Q."/>
            <person name="Li W."/>
            <person name="Guo W."/>
            <person name="Chen H."/>
            <person name="Zhou L."/>
            <person name="Ni X."/>
            <person name="Tian J."/>
            <person name="Zhou Y."/>
            <person name="Sheng Y."/>
            <person name="Liu T."/>
            <person name="Pan Y."/>
            <person name="Xia L."/>
            <person name="Li J."/>
            <person name="Zhao F."/>
            <person name="Cao W."/>
        </authorList>
    </citation>
    <scope>NUCLEOTIDE SEQUENCE</scope>
    <source>
        <strain evidence="1">Dsil-2018</strain>
    </source>
</reference>
<evidence type="ECO:0000313" key="2">
    <source>
        <dbReference type="Proteomes" id="UP000821865"/>
    </source>
</evidence>
<dbReference type="Proteomes" id="UP000821865">
    <property type="component" value="Chromosome 1"/>
</dbReference>
<keyword evidence="2" id="KW-1185">Reference proteome</keyword>
<protein>
    <submittedName>
        <fullName evidence="1">Uncharacterized protein</fullName>
    </submittedName>
</protein>
<organism evidence="1 2">
    <name type="scientific">Dermacentor silvarum</name>
    <name type="common">Tick</name>
    <dbReference type="NCBI Taxonomy" id="543639"/>
    <lineage>
        <taxon>Eukaryota</taxon>
        <taxon>Metazoa</taxon>
        <taxon>Ecdysozoa</taxon>
        <taxon>Arthropoda</taxon>
        <taxon>Chelicerata</taxon>
        <taxon>Arachnida</taxon>
        <taxon>Acari</taxon>
        <taxon>Parasitiformes</taxon>
        <taxon>Ixodida</taxon>
        <taxon>Ixodoidea</taxon>
        <taxon>Ixodidae</taxon>
        <taxon>Rhipicephalinae</taxon>
        <taxon>Dermacentor</taxon>
    </lineage>
</organism>
<comment type="caution">
    <text evidence="1">The sequence shown here is derived from an EMBL/GenBank/DDBJ whole genome shotgun (WGS) entry which is preliminary data.</text>
</comment>
<evidence type="ECO:0000313" key="1">
    <source>
        <dbReference type="EMBL" id="KAH7978040.1"/>
    </source>
</evidence>
<sequence>MKRPKVKKCLKEIEQAKNCLKSVTPEHEGAPVLLLALFDEDEELIYKTVEASLKFSLLLPSGREVLVHVEFRCTLHETAHDDDLGDMPVTPIICMKGPGLFEAEMFTVCVDGVVILTTQRAAAFKVMFLLYFVLNIEYPPEVALTLEFVQRAIAGINPERSTKARRTSKKQYCLSPKVAALANALDQYKFEA</sequence>
<dbReference type="EMBL" id="CM023470">
    <property type="protein sequence ID" value="KAH7978040.1"/>
    <property type="molecule type" value="Genomic_DNA"/>
</dbReference>
<accession>A0ACB8DUG8</accession>
<gene>
    <name evidence="1" type="ORF">HPB49_004303</name>
</gene>